<accession>A0ABV1HNF0</accession>
<organism evidence="1 2">
    <name type="scientific">Ventrimonas faecis</name>
    <dbReference type="NCBI Taxonomy" id="3133170"/>
    <lineage>
        <taxon>Bacteria</taxon>
        <taxon>Bacillati</taxon>
        <taxon>Bacillota</taxon>
        <taxon>Clostridia</taxon>
        <taxon>Lachnospirales</taxon>
        <taxon>Lachnospiraceae</taxon>
        <taxon>Ventrimonas</taxon>
    </lineage>
</organism>
<keyword evidence="2" id="KW-1185">Reference proteome</keyword>
<evidence type="ECO:0000313" key="2">
    <source>
        <dbReference type="Proteomes" id="UP001437460"/>
    </source>
</evidence>
<protein>
    <submittedName>
        <fullName evidence="1">Uncharacterized protein</fullName>
    </submittedName>
</protein>
<evidence type="ECO:0000313" key="1">
    <source>
        <dbReference type="EMBL" id="MEQ2563840.1"/>
    </source>
</evidence>
<dbReference type="EMBL" id="JBBMFJ010000026">
    <property type="protein sequence ID" value="MEQ2563840.1"/>
    <property type="molecule type" value="Genomic_DNA"/>
</dbReference>
<comment type="caution">
    <text evidence="1">The sequence shown here is derived from an EMBL/GenBank/DDBJ whole genome shotgun (WGS) entry which is preliminary data.</text>
</comment>
<dbReference type="Proteomes" id="UP001437460">
    <property type="component" value="Unassembled WGS sequence"/>
</dbReference>
<gene>
    <name evidence="1" type="ORF">WMO41_11825</name>
</gene>
<name>A0ABV1HNF0_9FIRM</name>
<sequence>MNLNDYTLFRDNKTTLKETSKDDSDKMNVQYLTESNLSVVDFDRVKTCYANHYGCSEEAVASVDALTVWKNKIAFVEFKNGTVNNRKIKDKLRDSLLIFGDITGSTVLTARENAVFIVVYNQEKNPLPNQQKKEKTQDSVSRNKIGDYIAGKANKELILFDLERYMGLYFREVHTYTQEQFADYLRL</sequence>
<dbReference type="RefSeq" id="WP_349229918.1">
    <property type="nucleotide sequence ID" value="NZ_JBBMFJ010000026.1"/>
</dbReference>
<reference evidence="1 2" key="1">
    <citation type="submission" date="2024-03" db="EMBL/GenBank/DDBJ databases">
        <title>Human intestinal bacterial collection.</title>
        <authorList>
            <person name="Pauvert C."/>
            <person name="Hitch T.C.A."/>
            <person name="Clavel T."/>
        </authorList>
    </citation>
    <scope>NUCLEOTIDE SEQUENCE [LARGE SCALE GENOMIC DNA]</scope>
    <source>
        <strain evidence="1 2">CLA-AP-H27</strain>
    </source>
</reference>
<proteinExistence type="predicted"/>